<gene>
    <name evidence="1" type="ORF">EAG_00360</name>
    <name evidence="2" type="ORF">EAG_02161</name>
</gene>
<dbReference type="EMBL" id="GL435538">
    <property type="protein sequence ID" value="EFN73217.1"/>
    <property type="molecule type" value="Genomic_DNA"/>
</dbReference>
<keyword evidence="3" id="KW-1185">Reference proteome</keyword>
<dbReference type="Proteomes" id="UP000000311">
    <property type="component" value="Unassembled WGS sequence"/>
</dbReference>
<dbReference type="AlphaFoldDB" id="E2A018"/>
<reference evidence="2 3" key="1">
    <citation type="journal article" date="2010" name="Science">
        <title>Genomic comparison of the ants Camponotus floridanus and Harpegnathos saltator.</title>
        <authorList>
            <person name="Bonasio R."/>
            <person name="Zhang G."/>
            <person name="Ye C."/>
            <person name="Mutti N.S."/>
            <person name="Fang X."/>
            <person name="Qin N."/>
            <person name="Donahue G."/>
            <person name="Yang P."/>
            <person name="Li Q."/>
            <person name="Li C."/>
            <person name="Zhang P."/>
            <person name="Huang Z."/>
            <person name="Berger S.L."/>
            <person name="Reinberg D."/>
            <person name="Wang J."/>
            <person name="Liebig J."/>
        </authorList>
    </citation>
    <scope>NUCLEOTIDE SEQUENCE [LARGE SCALE GENOMIC DNA]</scope>
    <source>
        <strain evidence="3">C129</strain>
    </source>
</reference>
<evidence type="ECO:0000313" key="1">
    <source>
        <dbReference type="EMBL" id="EFN65551.1"/>
    </source>
</evidence>
<sequence>KHINRNSLSSSVITDHRVNFDHDFKWEDARILDSESKFHKRLISEMLFIKRQSNDLNLQTDTECLHHSY</sequence>
<feature type="non-terminal residue" evidence="2">
    <location>
        <position position="69"/>
    </location>
</feature>
<dbReference type="EMBL" id="GL440702">
    <property type="protein sequence ID" value="EFN65551.1"/>
    <property type="molecule type" value="Genomic_DNA"/>
</dbReference>
<feature type="non-terminal residue" evidence="2">
    <location>
        <position position="1"/>
    </location>
</feature>
<organism evidence="3">
    <name type="scientific">Camponotus floridanus</name>
    <name type="common">Florida carpenter ant</name>
    <dbReference type="NCBI Taxonomy" id="104421"/>
    <lineage>
        <taxon>Eukaryota</taxon>
        <taxon>Metazoa</taxon>
        <taxon>Ecdysozoa</taxon>
        <taxon>Arthropoda</taxon>
        <taxon>Hexapoda</taxon>
        <taxon>Insecta</taxon>
        <taxon>Pterygota</taxon>
        <taxon>Neoptera</taxon>
        <taxon>Endopterygota</taxon>
        <taxon>Hymenoptera</taxon>
        <taxon>Apocrita</taxon>
        <taxon>Aculeata</taxon>
        <taxon>Formicoidea</taxon>
        <taxon>Formicidae</taxon>
        <taxon>Formicinae</taxon>
        <taxon>Camponotus</taxon>
    </lineage>
</organism>
<evidence type="ECO:0000313" key="3">
    <source>
        <dbReference type="Proteomes" id="UP000000311"/>
    </source>
</evidence>
<name>E2A018_CAMFO</name>
<proteinExistence type="predicted"/>
<accession>E2A018</accession>
<dbReference type="OMA" id="VNIDHEF"/>
<protein>
    <submittedName>
        <fullName evidence="2">Uncharacterized protein</fullName>
    </submittedName>
</protein>
<evidence type="ECO:0000313" key="2">
    <source>
        <dbReference type="EMBL" id="EFN73217.1"/>
    </source>
</evidence>